<gene>
    <name evidence="1" type="ORF">K5L39_12645</name>
</gene>
<proteinExistence type="predicted"/>
<evidence type="ECO:0000313" key="2">
    <source>
        <dbReference type="Proteomes" id="UP001299283"/>
    </source>
</evidence>
<dbReference type="EMBL" id="JAYJJQ010000011">
    <property type="protein sequence ID" value="MEB3070037.1"/>
    <property type="molecule type" value="Genomic_DNA"/>
</dbReference>
<dbReference type="RefSeq" id="WP_225398463.1">
    <property type="nucleotide sequence ID" value="NZ_JAYJJQ010000011.1"/>
</dbReference>
<accession>A0ABU5YY18</accession>
<protein>
    <recommendedName>
        <fullName evidence="3">GAF domain-containing protein</fullName>
    </recommendedName>
</protein>
<evidence type="ECO:0008006" key="3">
    <source>
        <dbReference type="Google" id="ProtNLM"/>
    </source>
</evidence>
<name>A0ABU5YY18_9MYCO</name>
<dbReference type="Proteomes" id="UP001299283">
    <property type="component" value="Unassembled WGS sequence"/>
</dbReference>
<comment type="caution">
    <text evidence="1">The sequence shown here is derived from an EMBL/GenBank/DDBJ whole genome shotgun (WGS) entry which is preliminary data.</text>
</comment>
<organism evidence="1 2">
    <name type="scientific">[Mycobacterium] vasticus</name>
    <dbReference type="NCBI Taxonomy" id="2875777"/>
    <lineage>
        <taxon>Bacteria</taxon>
        <taxon>Bacillati</taxon>
        <taxon>Actinomycetota</taxon>
        <taxon>Actinomycetes</taxon>
        <taxon>Mycobacteriales</taxon>
        <taxon>Mycobacteriaceae</taxon>
        <taxon>Mycolicibacter</taxon>
    </lineage>
</organism>
<reference evidence="1 2" key="1">
    <citation type="submission" date="2023-12" db="EMBL/GenBank/DDBJ databases">
        <title>Description of new species of Mycobacterium terrae complex isolated from sewage at the Sao Paulo Zoological Park Foundation in Brazil.</title>
        <authorList>
            <person name="Romagnoli C.L."/>
            <person name="Conceicao E.C."/>
            <person name="Machado E."/>
            <person name="Barreto L.B.P.F."/>
            <person name="Sharma A."/>
            <person name="Silva N.M."/>
            <person name="Marques L.E."/>
            <person name="Juliana M.A."/>
            <person name="Lourenco M.C.S."/>
            <person name="Digiampietri L.A."/>
            <person name="Suffys P.N."/>
            <person name="Viana-Niero C."/>
        </authorList>
    </citation>
    <scope>NUCLEOTIDE SEQUENCE [LARGE SCALE GENOMIC DNA]</scope>
    <source>
        <strain evidence="1 2">MYC017</strain>
    </source>
</reference>
<sequence>MDSAVELELRQLIFQRLTELTTEHGIVTRAQLESLKVGDGTYRLIDRSRGIRNPRDMAATLSIISNPSGPYADEQISDSLFSYDYRSARTDSDNRKLRRAYELRLPIILLRTIKPGFFVPIFPTYVVADDIASRRFMIALDESLLSVADPLHGHAQWRGVRSRVIA</sequence>
<evidence type="ECO:0000313" key="1">
    <source>
        <dbReference type="EMBL" id="MEB3070037.1"/>
    </source>
</evidence>
<keyword evidence="2" id="KW-1185">Reference proteome</keyword>